<name>A0A175YEQ3_DAUCS</name>
<dbReference type="EMBL" id="CP093351">
    <property type="protein sequence ID" value="WOH14746.1"/>
    <property type="molecule type" value="Genomic_DNA"/>
</dbReference>
<reference evidence="1" key="1">
    <citation type="journal article" date="2016" name="Nat. Genet.">
        <title>A high-quality carrot genome assembly provides new insights into carotenoid accumulation and asterid genome evolution.</title>
        <authorList>
            <person name="Iorizzo M."/>
            <person name="Ellison S."/>
            <person name="Senalik D."/>
            <person name="Zeng P."/>
            <person name="Satapoomin P."/>
            <person name="Huang J."/>
            <person name="Bowman M."/>
            <person name="Iovene M."/>
            <person name="Sanseverino W."/>
            <person name="Cavagnaro P."/>
            <person name="Yildiz M."/>
            <person name="Macko-Podgorni A."/>
            <person name="Moranska E."/>
            <person name="Grzebelus E."/>
            <person name="Grzebelus D."/>
            <person name="Ashrafi H."/>
            <person name="Zheng Z."/>
            <person name="Cheng S."/>
            <person name="Spooner D."/>
            <person name="Van Deynze A."/>
            <person name="Simon P."/>
        </authorList>
    </citation>
    <scope>NUCLEOTIDE SEQUENCE</scope>
    <source>
        <tissue evidence="1">Leaf</tissue>
    </source>
</reference>
<gene>
    <name evidence="1" type="ORF">DCAR_0934268</name>
</gene>
<evidence type="ECO:0000313" key="2">
    <source>
        <dbReference type="Proteomes" id="UP000077755"/>
    </source>
</evidence>
<dbReference type="Proteomes" id="UP000077755">
    <property type="component" value="Chromosome 9"/>
</dbReference>
<evidence type="ECO:0000313" key="1">
    <source>
        <dbReference type="EMBL" id="WOH14746.1"/>
    </source>
</evidence>
<organism evidence="1 2">
    <name type="scientific">Daucus carota subsp. sativus</name>
    <name type="common">Carrot</name>
    <dbReference type="NCBI Taxonomy" id="79200"/>
    <lineage>
        <taxon>Eukaryota</taxon>
        <taxon>Viridiplantae</taxon>
        <taxon>Streptophyta</taxon>
        <taxon>Embryophyta</taxon>
        <taxon>Tracheophyta</taxon>
        <taxon>Spermatophyta</taxon>
        <taxon>Magnoliopsida</taxon>
        <taxon>eudicotyledons</taxon>
        <taxon>Gunneridae</taxon>
        <taxon>Pentapetalae</taxon>
        <taxon>asterids</taxon>
        <taxon>campanulids</taxon>
        <taxon>Apiales</taxon>
        <taxon>Apiaceae</taxon>
        <taxon>Apioideae</taxon>
        <taxon>Scandiceae</taxon>
        <taxon>Daucinae</taxon>
        <taxon>Daucus</taxon>
        <taxon>Daucus sect. Daucus</taxon>
    </lineage>
</organism>
<keyword evidence="2" id="KW-1185">Reference proteome</keyword>
<dbReference type="Gramene" id="KZM82129">
    <property type="protein sequence ID" value="KZM82129"/>
    <property type="gene ID" value="DCAR_031836"/>
</dbReference>
<protein>
    <submittedName>
        <fullName evidence="1">Uncharacterized protein</fullName>
    </submittedName>
</protein>
<accession>A0A175YEQ3</accession>
<reference evidence="1" key="2">
    <citation type="submission" date="2022-03" db="EMBL/GenBank/DDBJ databases">
        <title>Draft title - Genomic analysis of global carrot germplasm unveils the trajectory of domestication and the origin of high carotenoid orange carrot.</title>
        <authorList>
            <person name="Iorizzo M."/>
            <person name="Ellison S."/>
            <person name="Senalik D."/>
            <person name="Macko-Podgorni A."/>
            <person name="Grzebelus D."/>
            <person name="Bostan H."/>
            <person name="Rolling W."/>
            <person name="Curaba J."/>
            <person name="Simon P."/>
        </authorList>
    </citation>
    <scope>NUCLEOTIDE SEQUENCE</scope>
    <source>
        <tissue evidence="1">Leaf</tissue>
    </source>
</reference>
<dbReference type="AlphaFoldDB" id="A0A175YEQ3"/>
<proteinExistence type="predicted"/>
<sequence>MVNSFRVNSLQARLNLAIHCVSKSDVRHVYAEVTTEDFEVQERGVQGERRESVRSEKN</sequence>